<dbReference type="PANTHER" id="PTHR48228:SF5">
    <property type="entry name" value="ALPHA-METHYLACYL-COA RACEMASE"/>
    <property type="match status" value="1"/>
</dbReference>
<name>A0A151IYF9_9HYME</name>
<dbReference type="Proteomes" id="UP000078492">
    <property type="component" value="Unassembled WGS sequence"/>
</dbReference>
<comment type="similarity">
    <text evidence="1">Belongs to the CoA-transferase III family.</text>
</comment>
<organism evidence="2 3">
    <name type="scientific">Trachymyrmex cornetzi</name>
    <dbReference type="NCBI Taxonomy" id="471704"/>
    <lineage>
        <taxon>Eukaryota</taxon>
        <taxon>Metazoa</taxon>
        <taxon>Ecdysozoa</taxon>
        <taxon>Arthropoda</taxon>
        <taxon>Hexapoda</taxon>
        <taxon>Insecta</taxon>
        <taxon>Pterygota</taxon>
        <taxon>Neoptera</taxon>
        <taxon>Endopterygota</taxon>
        <taxon>Hymenoptera</taxon>
        <taxon>Apocrita</taxon>
        <taxon>Aculeata</taxon>
        <taxon>Formicoidea</taxon>
        <taxon>Formicidae</taxon>
        <taxon>Myrmicinae</taxon>
        <taxon>Trachymyrmex</taxon>
    </lineage>
</organism>
<proteinExistence type="inferred from homology"/>
<dbReference type="InterPro" id="IPR023606">
    <property type="entry name" value="CoA-Trfase_III_dom_1_sf"/>
</dbReference>
<gene>
    <name evidence="2" type="ORF">ALC57_14508</name>
</gene>
<dbReference type="EMBL" id="KQ980767">
    <property type="protein sequence ID" value="KYN13307.1"/>
    <property type="molecule type" value="Genomic_DNA"/>
</dbReference>
<dbReference type="STRING" id="471704.A0A151IYF9"/>
<dbReference type="AlphaFoldDB" id="A0A151IYF9"/>
<dbReference type="Pfam" id="PF02515">
    <property type="entry name" value="CoA_transf_3"/>
    <property type="match status" value="1"/>
</dbReference>
<sequence>MALKGIKVVELAGLAPGPFCGMILAEFGASVIRVDKVIRSKYYLNTLSKFIYLKYK</sequence>
<dbReference type="GO" id="GO:0008111">
    <property type="term" value="F:alpha-methylacyl-CoA racemase activity"/>
    <property type="evidence" value="ECO:0007669"/>
    <property type="project" value="TreeGrafter"/>
</dbReference>
<evidence type="ECO:0000256" key="1">
    <source>
        <dbReference type="ARBA" id="ARBA00008383"/>
    </source>
</evidence>
<dbReference type="InterPro" id="IPR050509">
    <property type="entry name" value="CoA-transferase_III"/>
</dbReference>
<keyword evidence="3" id="KW-1185">Reference proteome</keyword>
<dbReference type="Gene3D" id="3.40.50.10540">
    <property type="entry name" value="Crotonobetainyl-coa:carnitine coa-transferase, domain 1"/>
    <property type="match status" value="1"/>
</dbReference>
<evidence type="ECO:0000313" key="2">
    <source>
        <dbReference type="EMBL" id="KYN13307.1"/>
    </source>
</evidence>
<evidence type="ECO:0000313" key="3">
    <source>
        <dbReference type="Proteomes" id="UP000078492"/>
    </source>
</evidence>
<dbReference type="InterPro" id="IPR003673">
    <property type="entry name" value="CoA-Trfase_fam_III"/>
</dbReference>
<accession>A0A151IYF9</accession>
<dbReference type="GO" id="GO:0008206">
    <property type="term" value="P:bile acid metabolic process"/>
    <property type="evidence" value="ECO:0007669"/>
    <property type="project" value="TreeGrafter"/>
</dbReference>
<dbReference type="SUPFAM" id="SSF89796">
    <property type="entry name" value="CoA-transferase family III (CaiB/BaiF)"/>
    <property type="match status" value="1"/>
</dbReference>
<reference evidence="2 3" key="1">
    <citation type="submission" date="2015-09" db="EMBL/GenBank/DDBJ databases">
        <title>Trachymyrmex cornetzi WGS genome.</title>
        <authorList>
            <person name="Nygaard S."/>
            <person name="Hu H."/>
            <person name="Boomsma J."/>
            <person name="Zhang G."/>
        </authorList>
    </citation>
    <scope>NUCLEOTIDE SEQUENCE [LARGE SCALE GENOMIC DNA]</scope>
    <source>
        <strain evidence="2">Tcor2-1</strain>
        <tissue evidence="2">Whole body</tissue>
    </source>
</reference>
<dbReference type="PANTHER" id="PTHR48228">
    <property type="entry name" value="SUCCINYL-COA--D-CITRAMALATE COA-TRANSFERASE"/>
    <property type="match status" value="1"/>
</dbReference>
<protein>
    <submittedName>
        <fullName evidence="2">Alpha-methylacyl-CoA racemase</fullName>
    </submittedName>
</protein>
<dbReference type="GO" id="GO:0005739">
    <property type="term" value="C:mitochondrion"/>
    <property type="evidence" value="ECO:0007669"/>
    <property type="project" value="TreeGrafter"/>
</dbReference>